<dbReference type="KEGG" id="msei:MSEDJ_25970"/>
<dbReference type="RefSeq" id="WP_264002117.1">
    <property type="nucleotide sequence ID" value="NZ_BAABFJ010000009.1"/>
</dbReference>
<feature type="chain" id="PRO_5029509374" evidence="5">
    <location>
        <begin position="31"/>
        <end position="377"/>
    </location>
</feature>
<keyword evidence="4" id="KW-0574">Periplasm</keyword>
<dbReference type="Pfam" id="PF13416">
    <property type="entry name" value="SBP_bac_8"/>
    <property type="match status" value="1"/>
</dbReference>
<dbReference type="PROSITE" id="PS51257">
    <property type="entry name" value="PROKAR_LIPOPROTEIN"/>
    <property type="match status" value="1"/>
</dbReference>
<keyword evidence="2" id="KW-0813">Transport</keyword>
<gene>
    <name evidence="6" type="ORF">MSEDJ_25970</name>
</gene>
<feature type="signal peptide" evidence="5">
    <location>
        <begin position="1"/>
        <end position="30"/>
    </location>
</feature>
<protein>
    <submittedName>
        <fullName evidence="6">ABC transporter substrate-binding protein</fullName>
    </submittedName>
</protein>
<evidence type="ECO:0000313" key="7">
    <source>
        <dbReference type="Proteomes" id="UP000467193"/>
    </source>
</evidence>
<dbReference type="Proteomes" id="UP000467193">
    <property type="component" value="Chromosome"/>
</dbReference>
<dbReference type="PANTHER" id="PTHR30006:SF3">
    <property type="entry name" value="THIAMINE-BINDING PERIPLASMIC PROTEIN"/>
    <property type="match status" value="1"/>
</dbReference>
<dbReference type="Gene3D" id="3.40.190.10">
    <property type="entry name" value="Periplasmic binding protein-like II"/>
    <property type="match status" value="2"/>
</dbReference>
<dbReference type="InterPro" id="IPR006059">
    <property type="entry name" value="SBP"/>
</dbReference>
<dbReference type="GO" id="GO:0015888">
    <property type="term" value="P:thiamine transport"/>
    <property type="evidence" value="ECO:0007669"/>
    <property type="project" value="TreeGrafter"/>
</dbReference>
<evidence type="ECO:0000256" key="1">
    <source>
        <dbReference type="ARBA" id="ARBA00004418"/>
    </source>
</evidence>
<keyword evidence="3 5" id="KW-0732">Signal</keyword>
<dbReference type="PANTHER" id="PTHR30006">
    <property type="entry name" value="THIAMINE-BINDING PERIPLASMIC PROTEIN-RELATED"/>
    <property type="match status" value="1"/>
</dbReference>
<dbReference type="SUPFAM" id="SSF53850">
    <property type="entry name" value="Periplasmic binding protein-like II"/>
    <property type="match status" value="1"/>
</dbReference>
<dbReference type="EMBL" id="AP022588">
    <property type="protein sequence ID" value="BBY28501.1"/>
    <property type="molecule type" value="Genomic_DNA"/>
</dbReference>
<dbReference type="GO" id="GO:0030976">
    <property type="term" value="F:thiamine pyrophosphate binding"/>
    <property type="evidence" value="ECO:0007669"/>
    <property type="project" value="TreeGrafter"/>
</dbReference>
<evidence type="ECO:0000256" key="4">
    <source>
        <dbReference type="ARBA" id="ARBA00022764"/>
    </source>
</evidence>
<proteinExistence type="predicted"/>
<organism evidence="6 7">
    <name type="scientific">Mycolicibacterium sediminis</name>
    <dbReference type="NCBI Taxonomy" id="1286180"/>
    <lineage>
        <taxon>Bacteria</taxon>
        <taxon>Bacillati</taxon>
        <taxon>Actinomycetota</taxon>
        <taxon>Actinomycetes</taxon>
        <taxon>Mycobacteriales</taxon>
        <taxon>Mycobacteriaceae</taxon>
        <taxon>Mycolicibacterium</taxon>
    </lineage>
</organism>
<name>A0A7I7QQ93_9MYCO</name>
<evidence type="ECO:0000256" key="2">
    <source>
        <dbReference type="ARBA" id="ARBA00022448"/>
    </source>
</evidence>
<dbReference type="GO" id="GO:0030975">
    <property type="term" value="F:thiamine binding"/>
    <property type="evidence" value="ECO:0007669"/>
    <property type="project" value="TreeGrafter"/>
</dbReference>
<evidence type="ECO:0000256" key="3">
    <source>
        <dbReference type="ARBA" id="ARBA00022729"/>
    </source>
</evidence>
<reference evidence="6 7" key="1">
    <citation type="journal article" date="2019" name="Emerg. Microbes Infect.">
        <title>Comprehensive subspecies identification of 175 nontuberculous mycobacteria species based on 7547 genomic profiles.</title>
        <authorList>
            <person name="Matsumoto Y."/>
            <person name="Kinjo T."/>
            <person name="Motooka D."/>
            <person name="Nabeya D."/>
            <person name="Jung N."/>
            <person name="Uechi K."/>
            <person name="Horii T."/>
            <person name="Iida T."/>
            <person name="Fujita J."/>
            <person name="Nakamura S."/>
        </authorList>
    </citation>
    <scope>NUCLEOTIDE SEQUENCE [LARGE SCALE GENOMIC DNA]</scope>
    <source>
        <strain evidence="6 7">JCM 17899</strain>
    </source>
</reference>
<accession>A0A7I7QQ93</accession>
<comment type="subcellular location">
    <subcellularLocation>
        <location evidence="1">Periplasm</location>
    </subcellularLocation>
</comment>
<dbReference type="GO" id="GO:0030288">
    <property type="term" value="C:outer membrane-bounded periplasmic space"/>
    <property type="evidence" value="ECO:0007669"/>
    <property type="project" value="TreeGrafter"/>
</dbReference>
<evidence type="ECO:0000256" key="5">
    <source>
        <dbReference type="SAM" id="SignalP"/>
    </source>
</evidence>
<sequence>MSRAKIRRTASAVTVAIFGAAAIACGNSQAPERAAGAFDPAVFPESTFQGLSGSLTWYDSSGGLTTDAKNETVWKDFTALTGLPAQAEFTDGTSTKFRAAAEAGNVPWNLIEFGTGGEYFQAANAGLLEPIDTSIVPVEDMDGASVDQFGIRVEDNASVLVWNTKALGGKKPTSSADLFNTKDFPGKRCLYKYPVSGGTLEVALLADGVAPQDVYPLDVDRALAKLGTIKDDIVWWESGSTVLQLLNNGECAMGMVWTGRIYDAIVKQKLPLEFTWNGGLTTAAYFAVPKGAPSAKVGQAAMAMWLLDREGQIGFVNRTTYTTAIKDLSASAYDPQVQPYVVSKQNTDGAGTVSEDAKYYAENLDPVSNALAAFQSR</sequence>
<dbReference type="AlphaFoldDB" id="A0A7I7QQ93"/>
<evidence type="ECO:0000313" key="6">
    <source>
        <dbReference type="EMBL" id="BBY28501.1"/>
    </source>
</evidence>
<keyword evidence="7" id="KW-1185">Reference proteome</keyword>